<gene>
    <name evidence="9" type="ORF">Cvel_7572</name>
</gene>
<accession>A0A0G4HN61</accession>
<feature type="compositionally biased region" description="Acidic residues" evidence="6">
    <location>
        <begin position="1463"/>
        <end position="1480"/>
    </location>
</feature>
<dbReference type="InterPro" id="IPR005821">
    <property type="entry name" value="Ion_trans_dom"/>
</dbReference>
<keyword evidence="4 7" id="KW-1133">Transmembrane helix</keyword>
<dbReference type="GO" id="GO:0098703">
    <property type="term" value="P:calcium ion import across plasma membrane"/>
    <property type="evidence" value="ECO:0007669"/>
    <property type="project" value="TreeGrafter"/>
</dbReference>
<keyword evidence="2 7" id="KW-0812">Transmembrane</keyword>
<keyword evidence="5 7" id="KW-0472">Membrane</keyword>
<evidence type="ECO:0000256" key="1">
    <source>
        <dbReference type="ARBA" id="ARBA00004141"/>
    </source>
</evidence>
<feature type="region of interest" description="Disordered" evidence="6">
    <location>
        <begin position="358"/>
        <end position="379"/>
    </location>
</feature>
<keyword evidence="3" id="KW-0677">Repeat</keyword>
<sequence length="2486" mass="275263">MAGSGLTENFLNINASTAGYTPLQQVDSSPVVPAPAETQLQQTLQGPRTQAEESTAELLEAGCERALLAIQKLEEGGSKQKEDAVNEIMQFLKLAAKAKTVDPKYDLLSNHRVLEQIRKHDLLYRLLKWNTTVRFEGAFEIDERVWKSGDRCKAVKVQRRRNTHFLIGVMPPGPPAIVCNRERKDGAETAFRLHPPMSVDYQAADVFIPQNEADHLCVALLVETTRFRARARPVVSLFEFAPQQQPMAPDVASNAQKLFQYRDDSKPLRKLLLAEKEEDQNKVEMFEVAKISPDGRFVAAVSRLDKGTRGGGGGARAGGVGSDYFLYVFDTITETDGIDRAPSQGGGGALRLSRVGVGGGDGAAQRRSQVHPTGGEGMEQSAHAIDRGMLGGLAAARKAREEMPVLKWRLRYPFQPKFVAETFSAVELCWRVEGTSSSSSSGTTTLHIVYDQGVHIVHMADFAHLTQEKICRGSQTMWDPMWEPAEVSVDVGTLTDGGGVLRAAVDPEGRFLALITSEKEEDEDQGPAARKGGKAARERLQLQAEMEKENRLLILDARLGCVVSRVRGLPGLQRNSVLLWGPMGRRLAVTVYTRLGPAAQVNQAAPSFEEEVAYTAVVDTLRGVKEDLLPGCAAREWLPQDRSADLFARAGNRLLITKIAEEKVEGEEGEEGDALAPGAKKAEKTMTACVLNMNAGQRRKTDRPWMPRKERVEVSDWASEVCPSNSGKMVAVMCRKKPLELCLYALDKERPNFLKDTPDASVSLGSIATRGEEEYDSVSVLIVWAADDSRVFALVSIEEKNGICVVEVDKEKFVEPRFQDAVSAPVVVDVEDTVDFSLLTVANNRNQGDEELYFHTVFVSPCDRILYVSASEGCFYLDPENFKEKQVEKLADKPAGTTAGQQGTSTTIKTLELKPFPSDVSVIWPSIPSPVAFDAGLLSEDQLEWCQHQSKGFLKGTALDASLKNPVPIIFANCGEKVLVYDQNHETFQEMPQVETVQLRQRRVVLGPPLGRPLPDTDGEGKPQVAKKRSSFSSSWSSDGYMMTHRDKTQPDAFLRRVVDISTSNDGRFFVRWTDAQRLLMAVWKFPADRREEYQKLGLAPCTVSGTATADVKELWKGKCSHDKCSRGLEGETPQCCYRCRKLYCAFHTLKVKDVMIDLPDFADPREGETREVYTKVADIALTNPLMALEFTTKWRGEPTGKLRLRLFRYEKEKMALQEVERLQQEIDLTKETPSQDETSITVTLPSTDSLVANARPGDLLRIVQRQGRGLHMEETKLRLTVGATEVCSMNDAPHPLERKQKGAGGAADVPAFSTSDARDAPPKVWMCRRKHVLEERNVNRYHSCDICRRSIVEGVAKRCNACDYDVCRKCTSVKDQFVCDNGHRTCKVLIPASSVQPQATTVKEKNSSGKRQSDNLGAWSSPITPAEPAESPLQPWRVALPAVVYEDVEKRAVEVFTRNDAEEFDSDEEDEDDNSDDDGNTAQPKQDGIVVGSNPNQLSVGAAEKAQAGGTAQGPPSKKPKSEGSQMENYKPPAQPMWELFRRIAGMPLVEAATFYVIPHMESDSSGTFFRWDTLMLHPRQTSQGSDVLRLMCVSGDGRLGLYQHDDGETVDVVRFDAGGWEAAKGSDTGTSLLKEERLKSFSAAVALGMDPKNDGGALFLITEYDDEPNAALVFQPLRVAEGKRGRKFESVSLGAIGEEVALAMFKGKRQRNFASLCDRVREVQESTRVTVPLGKSREATVEADVLQQRLPQPLGWSLLHMLMFYGVREKQLFAENNQAKDRLLHILPRLLDTSLMPDSAGRSITPISLCLLLMASASPGAAQNAEMLLDHVVTTGRGDGGGIREEEGDESLFPLSFDTEGWQAVGSTVEHLISSLQHGRALEVLLTKSHAVPAPTPFLRVHAVPVTAVGEQKYFRVTHGQQPALMPQVIKNWNAVSTSLDQAILESKQKKASGTFAGGAALAGDPDLGALQSLDTVPVAGSRFSLEAILSGTFSLKSQARQAPVRISTVTIPGCTAKDSTLFESMATCSISEVVRSDVVKNVIFYKWKMYGEHFVVLECSLHVVLLVVFLLWVWTCLGCSEDPLSPSEMQGDPSTLSFFSELNASSWMCKQRLHQWGEGLPLWSFVHLSLAGVVFLMVLVAIVREILEVHGLGTDKYYEDIFNLFDVGGTVATFAAVILDCLEFPGRAWKASGGPDDPLYNHRSPDSLLYIQTFAIFCLWIRLLNLIRPFNAIGTYIRSLVEVSRDVAYFLVVIIIIVLAMACTSFVLFNIAREVGEGGESMEVHQAIGKMYLLGMAGSFETEDWNRSYPLLGIFVLVQLALPIIAFNLLIAVISDTFDRINDRRIETGIREQAAAILTIEKCYIPFFDNFRCLPWPFNALSSKPFWFPEYIMSLAPESAEIGRDFAVDEWEGRIGIMRKEFRQLVQDAEDRIRRDFKEGQRQGRESLDGFFKKPLEDIERRIDRAVHLVEKDIADRKGEQSA</sequence>
<evidence type="ECO:0000256" key="5">
    <source>
        <dbReference type="ARBA" id="ARBA00023136"/>
    </source>
</evidence>
<dbReference type="SUPFAM" id="SSF82171">
    <property type="entry name" value="DPP6 N-terminal domain-like"/>
    <property type="match status" value="1"/>
</dbReference>
<evidence type="ECO:0000256" key="6">
    <source>
        <dbReference type="SAM" id="MobiDB-lite"/>
    </source>
</evidence>
<feature type="transmembrane region" description="Helical" evidence="7">
    <location>
        <begin position="2250"/>
        <end position="2275"/>
    </location>
</feature>
<reference evidence="9" key="1">
    <citation type="submission" date="2014-11" db="EMBL/GenBank/DDBJ databases">
        <authorList>
            <person name="Otto D Thomas"/>
            <person name="Naeem Raeece"/>
        </authorList>
    </citation>
    <scope>NUCLEOTIDE SEQUENCE</scope>
</reference>
<dbReference type="GO" id="GO:0005216">
    <property type="term" value="F:monoatomic ion channel activity"/>
    <property type="evidence" value="ECO:0007669"/>
    <property type="project" value="InterPro"/>
</dbReference>
<dbReference type="PANTHER" id="PTHR10582">
    <property type="entry name" value="TRANSIENT RECEPTOR POTENTIAL ION CHANNEL PROTEIN"/>
    <property type="match status" value="1"/>
</dbReference>
<feature type="region of interest" description="Disordered" evidence="6">
    <location>
        <begin position="1398"/>
        <end position="1432"/>
    </location>
</feature>
<feature type="transmembrane region" description="Helical" evidence="7">
    <location>
        <begin position="2314"/>
        <end position="2338"/>
    </location>
</feature>
<dbReference type="VEuPathDB" id="CryptoDB:Cvel_7572"/>
<evidence type="ECO:0000256" key="4">
    <source>
        <dbReference type="ARBA" id="ARBA00022989"/>
    </source>
</evidence>
<dbReference type="EMBL" id="CDMZ01003217">
    <property type="protein sequence ID" value="CEM45559.1"/>
    <property type="molecule type" value="Genomic_DNA"/>
</dbReference>
<proteinExistence type="predicted"/>
<evidence type="ECO:0000313" key="9">
    <source>
        <dbReference type="EMBL" id="CEM45559.1"/>
    </source>
</evidence>
<feature type="region of interest" description="Disordered" evidence="6">
    <location>
        <begin position="1007"/>
        <end position="1044"/>
    </location>
</feature>
<feature type="transmembrane region" description="Helical" evidence="7">
    <location>
        <begin position="2125"/>
        <end position="2146"/>
    </location>
</feature>
<feature type="transmembrane region" description="Helical" evidence="7">
    <location>
        <begin position="2211"/>
        <end position="2230"/>
    </location>
</feature>
<dbReference type="GO" id="GO:0005886">
    <property type="term" value="C:plasma membrane"/>
    <property type="evidence" value="ECO:0007669"/>
    <property type="project" value="TreeGrafter"/>
</dbReference>
<dbReference type="InterPro" id="IPR024862">
    <property type="entry name" value="TRPV"/>
</dbReference>
<evidence type="ECO:0000256" key="7">
    <source>
        <dbReference type="SAM" id="Phobius"/>
    </source>
</evidence>
<feature type="compositionally biased region" description="Basic and acidic residues" evidence="6">
    <location>
        <begin position="1403"/>
        <end position="1414"/>
    </location>
</feature>
<protein>
    <recommendedName>
        <fullName evidence="8">Ion transport domain-containing protein</fullName>
    </recommendedName>
</protein>
<evidence type="ECO:0000256" key="2">
    <source>
        <dbReference type="ARBA" id="ARBA00022692"/>
    </source>
</evidence>
<feature type="region of interest" description="Disordered" evidence="6">
    <location>
        <begin position="1457"/>
        <end position="1532"/>
    </location>
</feature>
<name>A0A0G4HN61_9ALVE</name>
<organism evidence="9">
    <name type="scientific">Chromera velia CCMP2878</name>
    <dbReference type="NCBI Taxonomy" id="1169474"/>
    <lineage>
        <taxon>Eukaryota</taxon>
        <taxon>Sar</taxon>
        <taxon>Alveolata</taxon>
        <taxon>Colpodellida</taxon>
        <taxon>Chromeraceae</taxon>
        <taxon>Chromera</taxon>
    </lineage>
</organism>
<dbReference type="PANTHER" id="PTHR10582:SF2">
    <property type="entry name" value="INACTIVE"/>
    <property type="match status" value="1"/>
</dbReference>
<dbReference type="Pfam" id="PF00520">
    <property type="entry name" value="Ion_trans"/>
    <property type="match status" value="1"/>
</dbReference>
<feature type="transmembrane region" description="Helical" evidence="7">
    <location>
        <begin position="2057"/>
        <end position="2077"/>
    </location>
</feature>
<evidence type="ECO:0000256" key="3">
    <source>
        <dbReference type="ARBA" id="ARBA00022737"/>
    </source>
</evidence>
<feature type="region of interest" description="Disordered" evidence="6">
    <location>
        <begin position="1297"/>
        <end position="1319"/>
    </location>
</feature>
<evidence type="ECO:0000259" key="8">
    <source>
        <dbReference type="Pfam" id="PF00520"/>
    </source>
</evidence>
<feature type="domain" description="Ion transport" evidence="8">
    <location>
        <begin position="2139"/>
        <end position="2347"/>
    </location>
</feature>
<comment type="subcellular location">
    <subcellularLocation>
        <location evidence="1">Membrane</location>
        <topology evidence="1">Multi-pass membrane protein</topology>
    </subcellularLocation>
</comment>
<dbReference type="SUPFAM" id="SSF57850">
    <property type="entry name" value="RING/U-box"/>
    <property type="match status" value="1"/>
</dbReference>